<dbReference type="EMBL" id="JH712462">
    <property type="protein sequence ID" value="EFO14319.1"/>
    <property type="molecule type" value="Genomic_DNA"/>
</dbReference>
<dbReference type="InParanoid" id="A0A1S0TJ50"/>
<proteinExistence type="predicted"/>
<protein>
    <submittedName>
        <fullName evidence="1">Uncharacterized protein</fullName>
    </submittedName>
</protein>
<dbReference type="OrthoDB" id="5787624at2759"/>
<accession>A0A1S0TJ50</accession>
<sequence length="90" mass="10639">MFGNVRIQYVPERRRDTVCSEILWEYEYACDPACLERNKYVIVRAHLKKHTVSVGLCKNETHRWAKSIVSPYICNRNIGKWEPDIQVNVT</sequence>
<evidence type="ECO:0000313" key="1">
    <source>
        <dbReference type="EMBL" id="EFO14319.1"/>
    </source>
</evidence>
<dbReference type="OMA" id="CKNETHR"/>
<reference evidence="1" key="1">
    <citation type="submission" date="2012-04" db="EMBL/GenBank/DDBJ databases">
        <title>The Genome Sequence of Loa loa.</title>
        <authorList>
            <consortium name="The Broad Institute Genome Sequencing Platform"/>
            <consortium name="Broad Institute Genome Sequencing Center for Infectious Disease"/>
            <person name="Nutman T.B."/>
            <person name="Fink D.L."/>
            <person name="Russ C."/>
            <person name="Young S."/>
            <person name="Zeng Q."/>
            <person name="Gargeya S."/>
            <person name="Alvarado L."/>
            <person name="Berlin A."/>
            <person name="Chapman S.B."/>
            <person name="Chen Z."/>
            <person name="Freedman E."/>
            <person name="Gellesch M."/>
            <person name="Goldberg J."/>
            <person name="Griggs A."/>
            <person name="Gujja S."/>
            <person name="Heilman E.R."/>
            <person name="Heiman D."/>
            <person name="Howarth C."/>
            <person name="Mehta T."/>
            <person name="Neiman D."/>
            <person name="Pearson M."/>
            <person name="Roberts A."/>
            <person name="Saif S."/>
            <person name="Shea T."/>
            <person name="Shenoy N."/>
            <person name="Sisk P."/>
            <person name="Stolte C."/>
            <person name="Sykes S."/>
            <person name="White J."/>
            <person name="Yandava C."/>
            <person name="Haas B."/>
            <person name="Henn M.R."/>
            <person name="Nusbaum C."/>
            <person name="Birren B."/>
        </authorList>
    </citation>
    <scope>NUCLEOTIDE SEQUENCE [LARGE SCALE GENOMIC DNA]</scope>
</reference>
<dbReference type="AlphaFoldDB" id="A0A1S0TJ50"/>
<name>A0A1S0TJ50_LOALO</name>
<dbReference type="RefSeq" id="XP_003149750.1">
    <property type="nucleotide sequence ID" value="XM_003149702.1"/>
</dbReference>
<organism evidence="1">
    <name type="scientific">Loa loa</name>
    <name type="common">Eye worm</name>
    <name type="synonym">Filaria loa</name>
    <dbReference type="NCBI Taxonomy" id="7209"/>
    <lineage>
        <taxon>Eukaryota</taxon>
        <taxon>Metazoa</taxon>
        <taxon>Ecdysozoa</taxon>
        <taxon>Nematoda</taxon>
        <taxon>Chromadorea</taxon>
        <taxon>Rhabditida</taxon>
        <taxon>Spirurina</taxon>
        <taxon>Spiruromorpha</taxon>
        <taxon>Filarioidea</taxon>
        <taxon>Onchocercidae</taxon>
        <taxon>Loa</taxon>
    </lineage>
</organism>
<gene>
    <name evidence="1" type="ORF">LOAG_14203</name>
</gene>
<dbReference type="KEGG" id="loa:LOAG_14203"/>
<dbReference type="GeneID" id="9951681"/>
<dbReference type="CTD" id="9951681"/>